<dbReference type="InterPro" id="IPR019787">
    <property type="entry name" value="Znf_PHD-finger"/>
</dbReference>
<reference evidence="10" key="1">
    <citation type="journal article" date="2016" name="Nat. Commun.">
        <title>Genome analysis of three Pneumocystis species reveals adaptation mechanisms to life exclusively in mammalian hosts.</title>
        <authorList>
            <person name="Ma L."/>
            <person name="Chen Z."/>
            <person name="Huang D.W."/>
            <person name="Kutty G."/>
            <person name="Ishihara M."/>
            <person name="Wang H."/>
            <person name="Abouelleil A."/>
            <person name="Bishop L."/>
            <person name="Davey E."/>
            <person name="Deng R."/>
            <person name="Deng X."/>
            <person name="Fan L."/>
            <person name="Fantoni G."/>
            <person name="Fitzgerald M."/>
            <person name="Gogineni E."/>
            <person name="Goldberg J.M."/>
            <person name="Handley G."/>
            <person name="Hu X."/>
            <person name="Huber C."/>
            <person name="Jiao X."/>
            <person name="Jones K."/>
            <person name="Levin J.Z."/>
            <person name="Liu Y."/>
            <person name="Macdonald P."/>
            <person name="Melnikov A."/>
            <person name="Raley C."/>
            <person name="Sassi M."/>
            <person name="Sherman B.T."/>
            <person name="Song X."/>
            <person name="Sykes S."/>
            <person name="Tran B."/>
            <person name="Walsh L."/>
            <person name="Xia Y."/>
            <person name="Yang J."/>
            <person name="Young S."/>
            <person name="Zeng Q."/>
            <person name="Zheng X."/>
            <person name="Stephens R."/>
            <person name="Nusbaum C."/>
            <person name="Birren B.W."/>
            <person name="Azadi P."/>
            <person name="Lempicki R.A."/>
            <person name="Cuomo C.A."/>
            <person name="Kovacs J.A."/>
        </authorList>
    </citation>
    <scope>NUCLEOTIDE SEQUENCE [LARGE SCALE GENOMIC DNA]</scope>
    <source>
        <strain evidence="10">B80</strain>
    </source>
</reference>
<keyword evidence="2" id="KW-0479">Metal-binding</keyword>
<dbReference type="AlphaFoldDB" id="A0A0W4ZLG4"/>
<dbReference type="PANTHER" id="PTHR12618">
    <property type="entry name" value="PHD AND RING FINGER DOMAIN-CONTAINING PROTEIN 1"/>
    <property type="match status" value="1"/>
</dbReference>
<keyword evidence="4" id="KW-0833">Ubl conjugation pathway</keyword>
<evidence type="ECO:0000256" key="2">
    <source>
        <dbReference type="ARBA" id="ARBA00022723"/>
    </source>
</evidence>
<evidence type="ECO:0000256" key="6">
    <source>
        <dbReference type="PROSITE-ProRule" id="PRU00175"/>
    </source>
</evidence>
<dbReference type="EMBL" id="LFVZ01000005">
    <property type="protein sequence ID" value="KTW29218.1"/>
    <property type="molecule type" value="Genomic_DNA"/>
</dbReference>
<comment type="pathway">
    <text evidence="1">Protein modification; protein ubiquitination.</text>
</comment>
<dbReference type="Pfam" id="PF12678">
    <property type="entry name" value="zf-rbx1"/>
    <property type="match status" value="1"/>
</dbReference>
<evidence type="ECO:0000313" key="10">
    <source>
        <dbReference type="Proteomes" id="UP000054454"/>
    </source>
</evidence>
<accession>A0A0W4ZLG4</accession>
<dbReference type="GeneID" id="28935967"/>
<dbReference type="InterPro" id="IPR024766">
    <property type="entry name" value="Znf_RING_H2"/>
</dbReference>
<dbReference type="Gene3D" id="3.30.40.10">
    <property type="entry name" value="Zinc/RING finger domain, C3HC4 (zinc finger)"/>
    <property type="match status" value="2"/>
</dbReference>
<dbReference type="GO" id="GO:0032991">
    <property type="term" value="C:protein-containing complex"/>
    <property type="evidence" value="ECO:0007669"/>
    <property type="project" value="UniProtKB-ARBA"/>
</dbReference>
<dbReference type="GO" id="GO:0008270">
    <property type="term" value="F:zinc ion binding"/>
    <property type="evidence" value="ECO:0007669"/>
    <property type="project" value="UniProtKB-KW"/>
</dbReference>
<dbReference type="UniPathway" id="UPA00143"/>
<evidence type="ECO:0000256" key="1">
    <source>
        <dbReference type="ARBA" id="ARBA00004906"/>
    </source>
</evidence>
<dbReference type="InterPro" id="IPR011011">
    <property type="entry name" value="Znf_FYVE_PHD"/>
</dbReference>
<keyword evidence="10" id="KW-1185">Reference proteome</keyword>
<dbReference type="VEuPathDB" id="FungiDB:T552_01174"/>
<dbReference type="PROSITE" id="PS50016">
    <property type="entry name" value="ZF_PHD_2"/>
    <property type="match status" value="1"/>
</dbReference>
<organism evidence="9 10">
    <name type="scientific">Pneumocystis carinii (strain B80)</name>
    <name type="common">Rat pneumocystis pneumonia agent</name>
    <name type="synonym">Pneumocystis carinii f. sp. carinii</name>
    <dbReference type="NCBI Taxonomy" id="1408658"/>
    <lineage>
        <taxon>Eukaryota</taxon>
        <taxon>Fungi</taxon>
        <taxon>Dikarya</taxon>
        <taxon>Ascomycota</taxon>
        <taxon>Taphrinomycotina</taxon>
        <taxon>Pneumocystomycetes</taxon>
        <taxon>Pneumocystaceae</taxon>
        <taxon>Pneumocystis</taxon>
    </lineage>
</organism>
<dbReference type="GO" id="GO:0051603">
    <property type="term" value="P:proteolysis involved in protein catabolic process"/>
    <property type="evidence" value="ECO:0007669"/>
    <property type="project" value="UniProtKB-ARBA"/>
</dbReference>
<dbReference type="GO" id="GO:0016567">
    <property type="term" value="P:protein ubiquitination"/>
    <property type="evidence" value="ECO:0007669"/>
    <property type="project" value="UniProtKB-UniPathway"/>
</dbReference>
<dbReference type="SMART" id="SM00249">
    <property type="entry name" value="PHD"/>
    <property type="match status" value="1"/>
</dbReference>
<dbReference type="InterPro" id="IPR001965">
    <property type="entry name" value="Znf_PHD"/>
</dbReference>
<dbReference type="SUPFAM" id="SSF57850">
    <property type="entry name" value="RING/U-box"/>
    <property type="match status" value="1"/>
</dbReference>
<dbReference type="Pfam" id="PF00628">
    <property type="entry name" value="PHD"/>
    <property type="match status" value="1"/>
</dbReference>
<sequence length="557" mass="63405">MGHEGAIGGSFEDENLCSICLNPFSSLEKDTPDIKENNIEKDNMNECTKLRTDIAYLGGCRHYFHYYCIEIWVKIANTCPVCRYCFDYMRVSRFVGGPFFSQYSVEKKGKSGSFEVLNLGDICRCIICGSSEDEQVLMICDRCDDGYHTYCLGLEEVPSQDFLCPTCIALSEEYFSYVPRRREALGGSRLLIVGQRVNRNNRSVCVSSGLNTSAKQERKCNISLNNSWLERAYQDCGMLGMQNNEGGGERSHTSASLAYKAESSYNPGKSRSGLLNLSPEEKAWKMYEVQKRGEKFEKYDDSFKDEFLTTQKKFKRPLIARNEIKNMGYNSGEQMAGVSNDDYSISYLKGKAKEKNDSQLGFLQNLLNDISNTSNYSYQLKHDTESFENYYNKMSHESEPSKKRKSSVFISNVSFTDDDTQKKSFQSNSDTFSGMKSKKVCHSSATSSSMALSKSFLTTFSSFSSKSTSKSSVISPGRKIAFTIKKKIEKIVSKELRLYYPEKISKDTCKSINKRVCRMIYEDVALLGEHMFDDFDNLWYDKIKTEVVRLIKDIGHI</sequence>
<dbReference type="InterPro" id="IPR001841">
    <property type="entry name" value="Znf_RING"/>
</dbReference>
<evidence type="ECO:0000256" key="5">
    <source>
        <dbReference type="ARBA" id="ARBA00022833"/>
    </source>
</evidence>
<dbReference type="RefSeq" id="XP_018226411.1">
    <property type="nucleotide sequence ID" value="XM_018369765.1"/>
</dbReference>
<dbReference type="PROSITE" id="PS50089">
    <property type="entry name" value="ZF_RING_2"/>
    <property type="match status" value="1"/>
</dbReference>
<dbReference type="SUPFAM" id="SSF57903">
    <property type="entry name" value="FYVE/PHD zinc finger"/>
    <property type="match status" value="1"/>
</dbReference>
<dbReference type="InterPro" id="IPR047157">
    <property type="entry name" value="PHRF1/Atg35"/>
</dbReference>
<name>A0A0W4ZLG4_PNEC8</name>
<gene>
    <name evidence="9" type="ORF">T552_01174</name>
</gene>
<keyword evidence="3 6" id="KW-0863">Zinc-finger</keyword>
<evidence type="ECO:0000256" key="4">
    <source>
        <dbReference type="ARBA" id="ARBA00022786"/>
    </source>
</evidence>
<proteinExistence type="predicted"/>
<evidence type="ECO:0000256" key="3">
    <source>
        <dbReference type="ARBA" id="ARBA00022771"/>
    </source>
</evidence>
<feature type="domain" description="RING-type" evidence="8">
    <location>
        <begin position="17"/>
        <end position="83"/>
    </location>
</feature>
<comment type="caution">
    <text evidence="9">The sequence shown here is derived from an EMBL/GenBank/DDBJ whole genome shotgun (WGS) entry which is preliminary data.</text>
</comment>
<dbReference type="InterPro" id="IPR013083">
    <property type="entry name" value="Znf_RING/FYVE/PHD"/>
</dbReference>
<dbReference type="Proteomes" id="UP000054454">
    <property type="component" value="Unassembled WGS sequence"/>
</dbReference>
<dbReference type="OrthoDB" id="8062037at2759"/>
<dbReference type="SMART" id="SM00184">
    <property type="entry name" value="RING"/>
    <property type="match status" value="2"/>
</dbReference>
<keyword evidence="5" id="KW-0862">Zinc</keyword>
<protein>
    <recommendedName>
        <fullName evidence="11">RING-type domain-containing protein</fullName>
    </recommendedName>
</protein>
<evidence type="ECO:0000259" key="8">
    <source>
        <dbReference type="PROSITE" id="PS50089"/>
    </source>
</evidence>
<evidence type="ECO:0000259" key="7">
    <source>
        <dbReference type="PROSITE" id="PS50016"/>
    </source>
</evidence>
<evidence type="ECO:0000313" key="9">
    <source>
        <dbReference type="EMBL" id="KTW29218.1"/>
    </source>
</evidence>
<evidence type="ECO:0008006" key="11">
    <source>
        <dbReference type="Google" id="ProtNLM"/>
    </source>
</evidence>
<dbReference type="InterPro" id="IPR019786">
    <property type="entry name" value="Zinc_finger_PHD-type_CS"/>
</dbReference>
<dbReference type="PROSITE" id="PS01359">
    <property type="entry name" value="ZF_PHD_1"/>
    <property type="match status" value="1"/>
</dbReference>
<dbReference type="PANTHER" id="PTHR12618:SF20">
    <property type="entry name" value="PHD AND RING FINGER DOMAIN-CONTAINING PROTEIN 1"/>
    <property type="match status" value="1"/>
</dbReference>
<feature type="domain" description="PHD-type" evidence="7">
    <location>
        <begin position="122"/>
        <end position="170"/>
    </location>
</feature>